<dbReference type="SUPFAM" id="SSF53383">
    <property type="entry name" value="PLP-dependent transferases"/>
    <property type="match status" value="1"/>
</dbReference>
<dbReference type="PANTHER" id="PTHR43510">
    <property type="entry name" value="AMINOTRANSFERASE FUNCTION, HYPOTHETICAL (EUROFUNG)"/>
    <property type="match status" value="1"/>
</dbReference>
<name>A0A069PQH4_9BURK</name>
<protein>
    <submittedName>
        <fullName evidence="2">Aminotransferase</fullName>
    </submittedName>
</protein>
<keyword evidence="2" id="KW-0808">Transferase</keyword>
<dbReference type="Proteomes" id="UP000027466">
    <property type="component" value="Unassembled WGS sequence"/>
</dbReference>
<evidence type="ECO:0000313" key="3">
    <source>
        <dbReference type="Proteomes" id="UP000027466"/>
    </source>
</evidence>
<evidence type="ECO:0000259" key="1">
    <source>
        <dbReference type="Pfam" id="PF00155"/>
    </source>
</evidence>
<dbReference type="InterPro" id="IPR015421">
    <property type="entry name" value="PyrdxlP-dep_Trfase_major"/>
</dbReference>
<dbReference type="InterPro" id="IPR015422">
    <property type="entry name" value="PyrdxlP-dep_Trfase_small"/>
</dbReference>
<proteinExistence type="predicted"/>
<dbReference type="GO" id="GO:0030170">
    <property type="term" value="F:pyridoxal phosphate binding"/>
    <property type="evidence" value="ECO:0007669"/>
    <property type="project" value="InterPro"/>
</dbReference>
<dbReference type="EMBL" id="JFHC01000020">
    <property type="protein sequence ID" value="KDR42114.1"/>
    <property type="molecule type" value="Genomic_DNA"/>
</dbReference>
<dbReference type="PANTHER" id="PTHR43510:SF1">
    <property type="entry name" value="AMINOTRANSFERASE FUNCTION, HYPOTHETICAL (EUROFUNG)"/>
    <property type="match status" value="1"/>
</dbReference>
<organism evidence="2 3">
    <name type="scientific">Caballeronia glathei</name>
    <dbReference type="NCBI Taxonomy" id="60547"/>
    <lineage>
        <taxon>Bacteria</taxon>
        <taxon>Pseudomonadati</taxon>
        <taxon>Pseudomonadota</taxon>
        <taxon>Betaproteobacteria</taxon>
        <taxon>Burkholderiales</taxon>
        <taxon>Burkholderiaceae</taxon>
        <taxon>Caballeronia</taxon>
    </lineage>
</organism>
<dbReference type="Gene3D" id="3.40.640.10">
    <property type="entry name" value="Type I PLP-dependent aspartate aminotransferase-like (Major domain)"/>
    <property type="match status" value="1"/>
</dbReference>
<gene>
    <name evidence="2" type="ORF">BG61_13340</name>
</gene>
<evidence type="ECO:0000313" key="2">
    <source>
        <dbReference type="EMBL" id="KDR42114.1"/>
    </source>
</evidence>
<keyword evidence="2" id="KW-0032">Aminotransferase</keyword>
<keyword evidence="3" id="KW-1185">Reference proteome</keyword>
<dbReference type="CDD" id="cd00609">
    <property type="entry name" value="AAT_like"/>
    <property type="match status" value="1"/>
</dbReference>
<feature type="domain" description="Aminotransferase class I/classII large" evidence="1">
    <location>
        <begin position="54"/>
        <end position="357"/>
    </location>
</feature>
<dbReference type="Gene3D" id="3.90.1150.10">
    <property type="entry name" value="Aspartate Aminotransferase, domain 1"/>
    <property type="match status" value="1"/>
</dbReference>
<dbReference type="GO" id="GO:0008483">
    <property type="term" value="F:transaminase activity"/>
    <property type="evidence" value="ECO:0007669"/>
    <property type="project" value="UniProtKB-KW"/>
</dbReference>
<sequence>MATLPDFRLETYFSKWEFSARYHMTASDAESMSIKALLALADDRDRDAFDNLSLGYTQTFGAPELREVIAATYERQAAADILCFAGAEEGLYVAMHAILDKGDHAIVVTPNYQSSETVPLSICEVTGVALDPARGWTLDIDAVAAAIRPSTKLVSINFPHNPTGKILERDRFDALVALCRQHGIYLFSDEAYRLLGAGGTPQLPAAADVYERGLSLSVMSKPYGLPGLRIGWIACHDRALLSRMERMKHYLSICNSGPGEVLARIALKAKDTILARIHALMTHNLAVLDRFFADFEDRFEWYRPDGGCVAYPRYLGAEGVEQFTTDLVERTGVLLLPSSIYRSELNPVPADRFRIGYGRANIEEGLGVLQDYLRSSTR</sequence>
<dbReference type="RefSeq" id="WP_035934177.1">
    <property type="nucleotide sequence ID" value="NZ_CADFFX010000002.1"/>
</dbReference>
<dbReference type="InterPro" id="IPR004839">
    <property type="entry name" value="Aminotransferase_I/II_large"/>
</dbReference>
<reference evidence="2 3" key="1">
    <citation type="submission" date="2014-03" db="EMBL/GenBank/DDBJ databases">
        <title>Draft Genome Sequences of Four Burkholderia Strains.</title>
        <authorList>
            <person name="Liu X.Y."/>
            <person name="Li C.X."/>
            <person name="Xu J.H."/>
        </authorList>
    </citation>
    <scope>NUCLEOTIDE SEQUENCE [LARGE SCALE GENOMIC DNA]</scope>
    <source>
        <strain evidence="2 3">DSM 50014</strain>
    </source>
</reference>
<dbReference type="AlphaFoldDB" id="A0A069PQH4"/>
<dbReference type="STRING" id="60547.GCA_000751215_03743"/>
<dbReference type="Pfam" id="PF00155">
    <property type="entry name" value="Aminotran_1_2"/>
    <property type="match status" value="1"/>
</dbReference>
<dbReference type="InterPro" id="IPR015424">
    <property type="entry name" value="PyrdxlP-dep_Trfase"/>
</dbReference>
<accession>A0A069PQH4</accession>
<comment type="caution">
    <text evidence="2">The sequence shown here is derived from an EMBL/GenBank/DDBJ whole genome shotgun (WGS) entry which is preliminary data.</text>
</comment>